<dbReference type="InterPro" id="IPR058636">
    <property type="entry name" value="Beta-barrel_YknX"/>
</dbReference>
<sequence>MEELMKKTKAGQSAPASETEPKKKFGLPKSKKAKKWMKIAIAAVVIAAVAAGCMARASKKANAYLGGSYLVAQATRQDLTLSVTGTATLKPADSYNVTTLISGEIENAPFELGDLVDKGDLLFALNSSDAQNNVDRAEISVAQAKMAYQQAKEALNPVASISGTIQELYVHNGDSVNAGAQIAKITSSMDLSIDFLFPYASPTDFYVGQAATVYIGNYDAPVSGTVDSVSNSTSITSNGLSAVSVRVKLANPGAVSDSFTASARIGNYASYGQTPINLGGATIVYAGASGTIQGLNKLAGSTVKQGEPLCTVESADARNRVENARLSLQNAELAASMAADSLDDYNITSQITGTVIEKNFKAGDKVEGMNSGSLAVVYDMSYLKLEMAVDELDISKVEAGQSVTITADAVEGQTFTGVVDNVSINGTTAGGATSYPVTILIKDYGDLKPGMNVSATIEGDRVPNALCIPVDAVNRGNTVTVPGPGAMNADNTAVADVSKLETREVTLGKSDGDFIEVTGGLEEGDTVLIPNQSSNMMAEMMGM</sequence>
<feature type="region of interest" description="Disordered" evidence="1">
    <location>
        <begin position="1"/>
        <end position="29"/>
    </location>
</feature>
<dbReference type="Pfam" id="PF25973">
    <property type="entry name" value="BSH_CzcB"/>
    <property type="match status" value="1"/>
</dbReference>
<organism evidence="4 5">
    <name type="scientific">Dysosmobacter segnis</name>
    <dbReference type="NCBI Taxonomy" id="2763042"/>
    <lineage>
        <taxon>Bacteria</taxon>
        <taxon>Bacillati</taxon>
        <taxon>Bacillota</taxon>
        <taxon>Clostridia</taxon>
        <taxon>Eubacteriales</taxon>
        <taxon>Oscillospiraceae</taxon>
        <taxon>Dysosmobacter</taxon>
    </lineage>
</organism>
<dbReference type="GO" id="GO:1990281">
    <property type="term" value="C:efflux pump complex"/>
    <property type="evidence" value="ECO:0007669"/>
    <property type="project" value="TreeGrafter"/>
</dbReference>
<dbReference type="PANTHER" id="PTHR30469">
    <property type="entry name" value="MULTIDRUG RESISTANCE PROTEIN MDTA"/>
    <property type="match status" value="1"/>
</dbReference>
<gene>
    <name evidence="4" type="ORF">H8Z83_01560</name>
</gene>
<evidence type="ECO:0000313" key="4">
    <source>
        <dbReference type="EMBL" id="MBC5769037.1"/>
    </source>
</evidence>
<dbReference type="InterPro" id="IPR058647">
    <property type="entry name" value="BSH_CzcB-like"/>
</dbReference>
<reference evidence="4" key="1">
    <citation type="submission" date="2020-08" db="EMBL/GenBank/DDBJ databases">
        <title>Genome public.</title>
        <authorList>
            <person name="Liu C."/>
            <person name="Sun Q."/>
        </authorList>
    </citation>
    <scope>NUCLEOTIDE SEQUENCE</scope>
    <source>
        <strain evidence="4">BX15</strain>
    </source>
</reference>
<dbReference type="Pfam" id="PF25990">
    <property type="entry name" value="Beta-barrel_YknX"/>
    <property type="match status" value="1"/>
</dbReference>
<evidence type="ECO:0000256" key="1">
    <source>
        <dbReference type="SAM" id="MobiDB-lite"/>
    </source>
</evidence>
<dbReference type="EMBL" id="JACOQI010000001">
    <property type="protein sequence ID" value="MBC5769037.1"/>
    <property type="molecule type" value="Genomic_DNA"/>
</dbReference>
<dbReference type="Gene3D" id="1.10.287.470">
    <property type="entry name" value="Helix hairpin bin"/>
    <property type="match status" value="1"/>
</dbReference>
<dbReference type="AlphaFoldDB" id="A0A923MHH1"/>
<name>A0A923MHH1_9FIRM</name>
<accession>A0A923MHH1</accession>
<proteinExistence type="predicted"/>
<evidence type="ECO:0000259" key="3">
    <source>
        <dbReference type="Pfam" id="PF25990"/>
    </source>
</evidence>
<dbReference type="GO" id="GO:0015562">
    <property type="term" value="F:efflux transmembrane transporter activity"/>
    <property type="evidence" value="ECO:0007669"/>
    <property type="project" value="TreeGrafter"/>
</dbReference>
<feature type="domain" description="CzcB-like barrel-sandwich hybrid" evidence="2">
    <location>
        <begin position="283"/>
        <end position="368"/>
    </location>
</feature>
<dbReference type="Gene3D" id="2.40.50.100">
    <property type="match status" value="3"/>
</dbReference>
<dbReference type="SUPFAM" id="SSF111369">
    <property type="entry name" value="HlyD-like secretion proteins"/>
    <property type="match status" value="2"/>
</dbReference>
<dbReference type="Proteomes" id="UP000620327">
    <property type="component" value="Unassembled WGS sequence"/>
</dbReference>
<evidence type="ECO:0000313" key="5">
    <source>
        <dbReference type="Proteomes" id="UP000620327"/>
    </source>
</evidence>
<feature type="domain" description="YknX-like beta-barrel" evidence="3">
    <location>
        <begin position="385"/>
        <end position="457"/>
    </location>
</feature>
<evidence type="ECO:0000259" key="2">
    <source>
        <dbReference type="Pfam" id="PF25973"/>
    </source>
</evidence>
<protein>
    <submittedName>
        <fullName evidence="4">Efflux RND transporter periplasmic adaptor subunit</fullName>
    </submittedName>
</protein>
<comment type="caution">
    <text evidence="4">The sequence shown here is derived from an EMBL/GenBank/DDBJ whole genome shotgun (WGS) entry which is preliminary data.</text>
</comment>
<dbReference type="PANTHER" id="PTHR30469:SF33">
    <property type="entry name" value="SLR1207 PROTEIN"/>
    <property type="match status" value="1"/>
</dbReference>
<dbReference type="RefSeq" id="WP_187013426.1">
    <property type="nucleotide sequence ID" value="NZ_JACOQI010000001.1"/>
</dbReference>
<keyword evidence="5" id="KW-1185">Reference proteome</keyword>
<dbReference type="Gene3D" id="2.40.30.170">
    <property type="match status" value="1"/>
</dbReference>
<dbReference type="Gene3D" id="2.40.420.20">
    <property type="match status" value="1"/>
</dbReference>